<proteinExistence type="predicted"/>
<dbReference type="Proteomes" id="UP000001025">
    <property type="component" value="Chromosome"/>
</dbReference>
<dbReference type="EnsemblBacteria" id="CAD75375">
    <property type="protein sequence ID" value="CAD75375"/>
    <property type="gene ID" value="RB7460"/>
</dbReference>
<sequence length="113" mass="12966">MAGSCKQCFSNVVFHARFGNHIPEIFAEFLWVSFPPLILRMNQSSRLNAIYTRVGAVRPWSFAEKEFCEILRSGARLMSVSRLLSLHRSWENRFSGTTEQKLSFIGLIDSPHC</sequence>
<accession>Q7UNP3</accession>
<name>Q7UNP3_RHOBA</name>
<evidence type="ECO:0000313" key="2">
    <source>
        <dbReference type="Proteomes" id="UP000001025"/>
    </source>
</evidence>
<dbReference type="AlphaFoldDB" id="Q7UNP3"/>
<keyword evidence="2" id="KW-1185">Reference proteome</keyword>
<dbReference type="KEGG" id="rba:RB7460"/>
<dbReference type="InParanoid" id="Q7UNP3"/>
<dbReference type="EMBL" id="BX294146">
    <property type="protein sequence ID" value="CAD75375.1"/>
    <property type="molecule type" value="Genomic_DNA"/>
</dbReference>
<evidence type="ECO:0000313" key="1">
    <source>
        <dbReference type="EMBL" id="CAD75375.1"/>
    </source>
</evidence>
<organism evidence="1 2">
    <name type="scientific">Rhodopirellula baltica (strain DSM 10527 / NCIMB 13988 / SH1)</name>
    <dbReference type="NCBI Taxonomy" id="243090"/>
    <lineage>
        <taxon>Bacteria</taxon>
        <taxon>Pseudomonadati</taxon>
        <taxon>Planctomycetota</taxon>
        <taxon>Planctomycetia</taxon>
        <taxon>Pirellulales</taxon>
        <taxon>Pirellulaceae</taxon>
        <taxon>Rhodopirellula</taxon>
    </lineage>
</organism>
<protein>
    <submittedName>
        <fullName evidence="1">Uncharacterized protein</fullName>
    </submittedName>
</protein>
<dbReference type="STRING" id="243090.RB7460"/>
<gene>
    <name evidence="1" type="ordered locus">RB7460</name>
</gene>
<reference evidence="1 2" key="1">
    <citation type="journal article" date="2003" name="Proc. Natl. Acad. Sci. U.S.A.">
        <title>Complete genome sequence of the marine planctomycete Pirellula sp. strain 1.</title>
        <authorList>
            <person name="Gloeckner F.O."/>
            <person name="Kube M."/>
            <person name="Bauer M."/>
            <person name="Teeling H."/>
            <person name="Lombardot T."/>
            <person name="Ludwig W."/>
            <person name="Gade D."/>
            <person name="Beck A."/>
            <person name="Borzym K."/>
            <person name="Heitmann K."/>
            <person name="Rabus R."/>
            <person name="Schlesner H."/>
            <person name="Amann R."/>
            <person name="Reinhardt R."/>
        </authorList>
    </citation>
    <scope>NUCLEOTIDE SEQUENCE [LARGE SCALE GENOMIC DNA]</scope>
    <source>
        <strain evidence="2">DSM 10527 / NCIMB 13988 / SH1</strain>
    </source>
</reference>
<dbReference type="HOGENOM" id="CLU_2131554_0_0_0"/>